<organism evidence="1">
    <name type="scientific">marine metagenome</name>
    <dbReference type="NCBI Taxonomy" id="408172"/>
    <lineage>
        <taxon>unclassified sequences</taxon>
        <taxon>metagenomes</taxon>
        <taxon>ecological metagenomes</taxon>
    </lineage>
</organism>
<reference evidence="1" key="1">
    <citation type="submission" date="2018-05" db="EMBL/GenBank/DDBJ databases">
        <authorList>
            <person name="Lanie J.A."/>
            <person name="Ng W.-L."/>
            <person name="Kazmierczak K.M."/>
            <person name="Andrzejewski T.M."/>
            <person name="Davidsen T.M."/>
            <person name="Wayne K.J."/>
            <person name="Tettelin H."/>
            <person name="Glass J.I."/>
            <person name="Rusch D."/>
            <person name="Podicherti R."/>
            <person name="Tsui H.-C.T."/>
            <person name="Winkler M.E."/>
        </authorList>
    </citation>
    <scope>NUCLEOTIDE SEQUENCE</scope>
</reference>
<name>A0A383DIY3_9ZZZZ</name>
<evidence type="ECO:0000313" key="1">
    <source>
        <dbReference type="EMBL" id="SVE44381.1"/>
    </source>
</evidence>
<dbReference type="AlphaFoldDB" id="A0A383DIY3"/>
<gene>
    <name evidence="1" type="ORF">METZ01_LOCUS497235</name>
</gene>
<feature type="non-terminal residue" evidence="1">
    <location>
        <position position="1"/>
    </location>
</feature>
<sequence>EAKVETDYSSSVHWSFIFQKHWLCILSPFEVTNGQ</sequence>
<accession>A0A383DIY3</accession>
<proteinExistence type="predicted"/>
<dbReference type="EMBL" id="UINC01217678">
    <property type="protein sequence ID" value="SVE44381.1"/>
    <property type="molecule type" value="Genomic_DNA"/>
</dbReference>
<protein>
    <submittedName>
        <fullName evidence="1">Uncharacterized protein</fullName>
    </submittedName>
</protein>